<feature type="transmembrane region" description="Helical" evidence="7">
    <location>
        <begin position="174"/>
        <end position="199"/>
    </location>
</feature>
<gene>
    <name evidence="9" type="ORF">C9I57_12025</name>
</gene>
<dbReference type="Pfam" id="PF00528">
    <property type="entry name" value="BPD_transp_1"/>
    <property type="match status" value="1"/>
</dbReference>
<dbReference type="Proteomes" id="UP000240638">
    <property type="component" value="Unassembled WGS sequence"/>
</dbReference>
<evidence type="ECO:0000256" key="4">
    <source>
        <dbReference type="ARBA" id="ARBA00022692"/>
    </source>
</evidence>
<dbReference type="EMBL" id="PYUC01000005">
    <property type="protein sequence ID" value="PTB20557.1"/>
    <property type="molecule type" value="Genomic_DNA"/>
</dbReference>
<accession>A0A2T3XVN0</accession>
<feature type="transmembrane region" description="Helical" evidence="7">
    <location>
        <begin position="280"/>
        <end position="303"/>
    </location>
</feature>
<evidence type="ECO:0000256" key="2">
    <source>
        <dbReference type="ARBA" id="ARBA00022448"/>
    </source>
</evidence>
<feature type="transmembrane region" description="Helical" evidence="7">
    <location>
        <begin position="232"/>
        <end position="256"/>
    </location>
</feature>
<keyword evidence="3" id="KW-1003">Cell membrane</keyword>
<feature type="transmembrane region" description="Helical" evidence="7">
    <location>
        <begin position="38"/>
        <end position="58"/>
    </location>
</feature>
<dbReference type="PANTHER" id="PTHR30193:SF42">
    <property type="entry name" value="ABC TRANSPORTER PERMEASE PROTEIN"/>
    <property type="match status" value="1"/>
</dbReference>
<evidence type="ECO:0000259" key="8">
    <source>
        <dbReference type="PROSITE" id="PS50928"/>
    </source>
</evidence>
<dbReference type="PROSITE" id="PS50928">
    <property type="entry name" value="ABC_TM1"/>
    <property type="match status" value="1"/>
</dbReference>
<protein>
    <submittedName>
        <fullName evidence="9">ABC transporter permease</fullName>
    </submittedName>
</protein>
<comment type="similarity">
    <text evidence="7">Belongs to the binding-protein-dependent transport system permease family.</text>
</comment>
<dbReference type="PANTHER" id="PTHR30193">
    <property type="entry name" value="ABC TRANSPORTER PERMEASE PROTEIN"/>
    <property type="match status" value="1"/>
</dbReference>
<keyword evidence="4 7" id="KW-0812">Transmembrane</keyword>
<dbReference type="RefSeq" id="WP_107150878.1">
    <property type="nucleotide sequence ID" value="NZ_PYUC01000005.1"/>
</dbReference>
<evidence type="ECO:0000256" key="3">
    <source>
        <dbReference type="ARBA" id="ARBA00022475"/>
    </source>
</evidence>
<dbReference type="InterPro" id="IPR000515">
    <property type="entry name" value="MetI-like"/>
</dbReference>
<comment type="subcellular location">
    <subcellularLocation>
        <location evidence="1 7">Cell membrane</location>
        <topology evidence="1 7">Multi-pass membrane protein</topology>
    </subcellularLocation>
</comment>
<organism evidence="9 10">
    <name type="scientific">Trinickia symbiotica</name>
    <dbReference type="NCBI Taxonomy" id="863227"/>
    <lineage>
        <taxon>Bacteria</taxon>
        <taxon>Pseudomonadati</taxon>
        <taxon>Pseudomonadota</taxon>
        <taxon>Betaproteobacteria</taxon>
        <taxon>Burkholderiales</taxon>
        <taxon>Burkholderiaceae</taxon>
        <taxon>Trinickia</taxon>
    </lineage>
</organism>
<evidence type="ECO:0000313" key="10">
    <source>
        <dbReference type="Proteomes" id="UP000240638"/>
    </source>
</evidence>
<feature type="transmembrane region" description="Helical" evidence="7">
    <location>
        <begin position="125"/>
        <end position="145"/>
    </location>
</feature>
<evidence type="ECO:0000313" key="9">
    <source>
        <dbReference type="EMBL" id="PTB20557.1"/>
    </source>
</evidence>
<evidence type="ECO:0000256" key="1">
    <source>
        <dbReference type="ARBA" id="ARBA00004651"/>
    </source>
</evidence>
<dbReference type="AlphaFoldDB" id="A0A2T3XVN0"/>
<proteinExistence type="inferred from homology"/>
<comment type="caution">
    <text evidence="9">The sequence shown here is derived from an EMBL/GenBank/DDBJ whole genome shotgun (WGS) entry which is preliminary data.</text>
</comment>
<dbReference type="GO" id="GO:0055085">
    <property type="term" value="P:transmembrane transport"/>
    <property type="evidence" value="ECO:0007669"/>
    <property type="project" value="InterPro"/>
</dbReference>
<sequence>MHASLSGKGNAVAPAPHRTSSFAALADRWVPKLVLSPSLLISLVFVYGFIAVTGYMSFSKSRLMPNFKFAGIDRYVELFHNDVWWTSAKNLGWFAIPFIAICVALGLLLAILLDQKIRNEGALRAIFLYPMALSYIVTGTAWQWILNPGLGIEKIMQDWGWTSFSFNWLGDPDKAIFCIVIAAVWQSTGFCMALFLAGLRGVDAEIFKAAQVDGATLPTIYRKIVIPSMRPVFFSVLLILCHIAIKTFDLVVALTAGGPGNSSSLPAIFMYVFSFNRGQLGVGAASSMMMLATVVAVLVPLMYMESRSTRNAA</sequence>
<dbReference type="InterPro" id="IPR035906">
    <property type="entry name" value="MetI-like_sf"/>
</dbReference>
<feature type="domain" description="ABC transmembrane type-1" evidence="8">
    <location>
        <begin position="88"/>
        <end position="303"/>
    </location>
</feature>
<keyword evidence="5 7" id="KW-1133">Transmembrane helix</keyword>
<reference evidence="9 10" key="1">
    <citation type="submission" date="2018-03" db="EMBL/GenBank/DDBJ databases">
        <title>Whole genome analyses suggest that Burkholderia sensu lato contains two further novel genera in the rhizoxinica-symbiotica group Mycetohabitans gen. nov., and Trinickia gen. nov.: implications for the evolution of diazotrophy and nodulation in the Burkholderiaceae.</title>
        <authorList>
            <person name="Estrada De Los Santos P."/>
            <person name="Palmer M."/>
            <person name="Chavez-Ramirez B."/>
            <person name="Steenkamp E.T."/>
            <person name="Hirsch A.M."/>
            <person name="Manyaka P."/>
            <person name="Maluk M."/>
            <person name="Lafos M."/>
            <person name="Crook M."/>
            <person name="Gross E."/>
            <person name="Simon M.F."/>
            <person name="Bueno Dos Reis Junior F."/>
            <person name="Poole P.S."/>
            <person name="Venter S.N."/>
            <person name="James E.K."/>
        </authorList>
    </citation>
    <scope>NUCLEOTIDE SEQUENCE [LARGE SCALE GENOMIC DNA]</scope>
    <source>
        <strain evidence="9 10">JPY-366</strain>
    </source>
</reference>
<dbReference type="CDD" id="cd06261">
    <property type="entry name" value="TM_PBP2"/>
    <property type="match status" value="1"/>
</dbReference>
<evidence type="ECO:0000256" key="6">
    <source>
        <dbReference type="ARBA" id="ARBA00023136"/>
    </source>
</evidence>
<name>A0A2T3XVN0_9BURK</name>
<keyword evidence="6 7" id="KW-0472">Membrane</keyword>
<dbReference type="InterPro" id="IPR051393">
    <property type="entry name" value="ABC_transporter_permease"/>
</dbReference>
<feature type="transmembrane region" description="Helical" evidence="7">
    <location>
        <begin position="91"/>
        <end position="113"/>
    </location>
</feature>
<evidence type="ECO:0000256" key="5">
    <source>
        <dbReference type="ARBA" id="ARBA00022989"/>
    </source>
</evidence>
<dbReference type="SUPFAM" id="SSF161098">
    <property type="entry name" value="MetI-like"/>
    <property type="match status" value="1"/>
</dbReference>
<dbReference type="GO" id="GO:0005886">
    <property type="term" value="C:plasma membrane"/>
    <property type="evidence" value="ECO:0007669"/>
    <property type="project" value="UniProtKB-SubCell"/>
</dbReference>
<evidence type="ECO:0000256" key="7">
    <source>
        <dbReference type="RuleBase" id="RU363032"/>
    </source>
</evidence>
<keyword evidence="2 7" id="KW-0813">Transport</keyword>
<dbReference type="Gene3D" id="1.10.3720.10">
    <property type="entry name" value="MetI-like"/>
    <property type="match status" value="1"/>
</dbReference>